<dbReference type="RefSeq" id="WP_057886798.1">
    <property type="nucleotide sequence ID" value="NZ_CP018180.1"/>
</dbReference>
<sequence>MQKSFIQELEANVLAEDETSKTYLVPSKKERLAVKIDKEVLKRLSDNQKLERMLKNLLKMNSKSTTQELININKRNYRIFV</sequence>
<gene>
    <name evidence="1" type="ORF">BSQ50_07755</name>
</gene>
<reference evidence="1 2" key="1">
    <citation type="submission" date="2016-11" db="EMBL/GenBank/DDBJ databases">
        <title>Interaction between Lactobacillus species and yeast in water kefir.</title>
        <authorList>
            <person name="Behr J."/>
            <person name="Xu D."/>
            <person name="Vogel R.F."/>
        </authorList>
    </citation>
    <scope>NUCLEOTIDE SEQUENCE [LARGE SCALE GENOMIC DNA]</scope>
    <source>
        <strain evidence="1 2">TMW 1.1827</strain>
    </source>
</reference>
<keyword evidence="2" id="KW-1185">Reference proteome</keyword>
<protein>
    <submittedName>
        <fullName evidence="1">Uncharacterized protein</fullName>
    </submittedName>
</protein>
<dbReference type="AlphaFoldDB" id="A0A3S6QWR8"/>
<proteinExistence type="predicted"/>
<organism evidence="1 2">
    <name type="scientific">Liquorilactobacillus nagelii</name>
    <dbReference type="NCBI Taxonomy" id="82688"/>
    <lineage>
        <taxon>Bacteria</taxon>
        <taxon>Bacillati</taxon>
        <taxon>Bacillota</taxon>
        <taxon>Bacilli</taxon>
        <taxon>Lactobacillales</taxon>
        <taxon>Lactobacillaceae</taxon>
        <taxon>Liquorilactobacillus</taxon>
    </lineage>
</organism>
<dbReference type="EMBL" id="CP018180">
    <property type="protein sequence ID" value="AUJ32468.1"/>
    <property type="molecule type" value="Genomic_DNA"/>
</dbReference>
<dbReference type="GeneID" id="78521050"/>
<dbReference type="KEGG" id="lng:BSQ50_07755"/>
<dbReference type="Proteomes" id="UP000324497">
    <property type="component" value="Chromosome"/>
</dbReference>
<evidence type="ECO:0000313" key="1">
    <source>
        <dbReference type="EMBL" id="AUJ32468.1"/>
    </source>
</evidence>
<evidence type="ECO:0000313" key="2">
    <source>
        <dbReference type="Proteomes" id="UP000324497"/>
    </source>
</evidence>
<name>A0A3S6QWR8_9LACO</name>
<accession>A0A3S6QWR8</accession>